<proteinExistence type="predicted"/>
<reference evidence="1 2" key="1">
    <citation type="submission" date="2018-06" db="EMBL/GenBank/DDBJ databases">
        <authorList>
            <consortium name="Pathogen Informatics"/>
            <person name="Doyle S."/>
        </authorList>
    </citation>
    <scope>NUCLEOTIDE SEQUENCE [LARGE SCALE GENOMIC DNA]</scope>
    <source>
        <strain evidence="1 2">NCTC11819</strain>
    </source>
</reference>
<dbReference type="AlphaFoldDB" id="A0A8G2HSY6"/>
<dbReference type="EMBL" id="UGGQ01000006">
    <property type="protein sequence ID" value="STO16358.1"/>
    <property type="molecule type" value="Genomic_DNA"/>
</dbReference>
<sequence>MIGRAKPCFLGYNPRSTRIRPPRVAAGSPDIHPGRNAGKLRLAAAQNAAAKLVLNLVETRAERL</sequence>
<organism evidence="1 2">
    <name type="scientific">Mobiluncus mulieris</name>
    <dbReference type="NCBI Taxonomy" id="2052"/>
    <lineage>
        <taxon>Bacteria</taxon>
        <taxon>Bacillati</taxon>
        <taxon>Actinomycetota</taxon>
        <taxon>Actinomycetes</taxon>
        <taxon>Actinomycetales</taxon>
        <taxon>Actinomycetaceae</taxon>
        <taxon>Mobiluncus</taxon>
    </lineage>
</organism>
<dbReference type="Proteomes" id="UP000255284">
    <property type="component" value="Unassembled WGS sequence"/>
</dbReference>
<comment type="caution">
    <text evidence="1">The sequence shown here is derived from an EMBL/GenBank/DDBJ whole genome shotgun (WGS) entry which is preliminary data.</text>
</comment>
<gene>
    <name evidence="1" type="ORF">NCTC11819_00924</name>
</gene>
<protein>
    <submittedName>
        <fullName evidence="1">Uncharacterized protein</fullName>
    </submittedName>
</protein>
<evidence type="ECO:0000313" key="2">
    <source>
        <dbReference type="Proteomes" id="UP000255284"/>
    </source>
</evidence>
<name>A0A8G2HSY6_9ACTO</name>
<accession>A0A8G2HSY6</accession>
<evidence type="ECO:0000313" key="1">
    <source>
        <dbReference type="EMBL" id="STO16358.1"/>
    </source>
</evidence>